<dbReference type="PROSITE" id="PS50850">
    <property type="entry name" value="MFS"/>
    <property type="match status" value="1"/>
</dbReference>
<dbReference type="GO" id="GO:0005886">
    <property type="term" value="C:plasma membrane"/>
    <property type="evidence" value="ECO:0007669"/>
    <property type="project" value="TreeGrafter"/>
</dbReference>
<sequence>MDGVRPHTFLPGEPFDQYAEEDSRQAREGNLYRNGRIVKQPAPTADPRDPLNLSLTRKIVAVVSICFYGALAAAAELILGSLLPVFVLQYAGQNPSKVLITLSHSGGLPKGVDPLRSLQLLSKANGGPPLWKIYLLASLPVLMMGVCNLIFIPLAVAVGRRPVILGCGVLAIGGAVWAGFSQSLSSHLGARCVQALGAGTVESLIPFIIQDMVFVHQRNTWISSIFAVQGIIIVVLGAATPYLIVRTSWRWAYWVTASGAGFFLLCVALTLPETRWTRSSAEMNGVPRRDNGESYPRRTWRYDLALFHGQSSFRRGWDALLDILRTFFYPQILFITLLNSVMIGAMLAAGYTLSPALISAPWSWNFLHLGLALIPILIAALCVGALTGRVADMVANFAAKRRGRRVPENQLINLILPTLCGITGTVLFGLAGSHRQVYPWSVFLVGMGLMAFGFLGTNTVGAVYVLEVYPQLAGPALANIASFRCLIAFVLSFRISEWMLQMGYLNSMMIYTGLMAAFAAFVPVIYVFGPRWRERWPGNRKGGF</sequence>
<proteinExistence type="predicted"/>
<feature type="transmembrane region" description="Helical" evidence="5">
    <location>
        <begin position="163"/>
        <end position="182"/>
    </location>
</feature>
<protein>
    <submittedName>
        <fullName evidence="7">Major facilitator superfamily transporter</fullName>
    </submittedName>
</protein>
<evidence type="ECO:0000256" key="2">
    <source>
        <dbReference type="ARBA" id="ARBA00022692"/>
    </source>
</evidence>
<organism evidence="7 8">
    <name type="scientific">Piedraia hortae CBS 480.64</name>
    <dbReference type="NCBI Taxonomy" id="1314780"/>
    <lineage>
        <taxon>Eukaryota</taxon>
        <taxon>Fungi</taxon>
        <taxon>Dikarya</taxon>
        <taxon>Ascomycota</taxon>
        <taxon>Pezizomycotina</taxon>
        <taxon>Dothideomycetes</taxon>
        <taxon>Dothideomycetidae</taxon>
        <taxon>Capnodiales</taxon>
        <taxon>Piedraiaceae</taxon>
        <taxon>Piedraia</taxon>
    </lineage>
</organism>
<feature type="transmembrane region" description="Helical" evidence="5">
    <location>
        <begin position="476"/>
        <end position="496"/>
    </location>
</feature>
<dbReference type="InterPro" id="IPR011701">
    <property type="entry name" value="MFS"/>
</dbReference>
<feature type="transmembrane region" description="Helical" evidence="5">
    <location>
        <begin position="133"/>
        <end position="156"/>
    </location>
</feature>
<feature type="transmembrane region" description="Helical" evidence="5">
    <location>
        <begin position="437"/>
        <end position="464"/>
    </location>
</feature>
<dbReference type="Proteomes" id="UP000799421">
    <property type="component" value="Unassembled WGS sequence"/>
</dbReference>
<name>A0A6A7C123_9PEZI</name>
<dbReference type="GO" id="GO:0022857">
    <property type="term" value="F:transmembrane transporter activity"/>
    <property type="evidence" value="ECO:0007669"/>
    <property type="project" value="InterPro"/>
</dbReference>
<feature type="transmembrane region" description="Helical" evidence="5">
    <location>
        <begin position="332"/>
        <end position="354"/>
    </location>
</feature>
<gene>
    <name evidence="7" type="ORF">K470DRAFT_281994</name>
</gene>
<evidence type="ECO:0000256" key="5">
    <source>
        <dbReference type="SAM" id="Phobius"/>
    </source>
</evidence>
<dbReference type="PANTHER" id="PTHR23502">
    <property type="entry name" value="MAJOR FACILITATOR SUPERFAMILY"/>
    <property type="match status" value="1"/>
</dbReference>
<feature type="transmembrane region" description="Helical" evidence="5">
    <location>
        <begin position="508"/>
        <end position="528"/>
    </location>
</feature>
<evidence type="ECO:0000256" key="1">
    <source>
        <dbReference type="ARBA" id="ARBA00004141"/>
    </source>
</evidence>
<feature type="transmembrane region" description="Helical" evidence="5">
    <location>
        <begin position="188"/>
        <end position="209"/>
    </location>
</feature>
<comment type="subcellular location">
    <subcellularLocation>
        <location evidence="1">Membrane</location>
        <topology evidence="1">Multi-pass membrane protein</topology>
    </subcellularLocation>
</comment>
<feature type="transmembrane region" description="Helical" evidence="5">
    <location>
        <begin position="366"/>
        <end position="390"/>
    </location>
</feature>
<feature type="transmembrane region" description="Helical" evidence="5">
    <location>
        <begin position="59"/>
        <end position="87"/>
    </location>
</feature>
<dbReference type="InterPro" id="IPR020846">
    <property type="entry name" value="MFS_dom"/>
</dbReference>
<dbReference type="EMBL" id="MU005979">
    <property type="protein sequence ID" value="KAF2860709.1"/>
    <property type="molecule type" value="Genomic_DNA"/>
</dbReference>
<feature type="transmembrane region" description="Helical" evidence="5">
    <location>
        <begin position="221"/>
        <end position="245"/>
    </location>
</feature>
<accession>A0A6A7C123</accession>
<keyword evidence="4 5" id="KW-0472">Membrane</keyword>
<reference evidence="7" key="1">
    <citation type="journal article" date="2020" name="Stud. Mycol.">
        <title>101 Dothideomycetes genomes: a test case for predicting lifestyles and emergence of pathogens.</title>
        <authorList>
            <person name="Haridas S."/>
            <person name="Albert R."/>
            <person name="Binder M."/>
            <person name="Bloem J."/>
            <person name="Labutti K."/>
            <person name="Salamov A."/>
            <person name="Andreopoulos B."/>
            <person name="Baker S."/>
            <person name="Barry K."/>
            <person name="Bills G."/>
            <person name="Bluhm B."/>
            <person name="Cannon C."/>
            <person name="Castanera R."/>
            <person name="Culley D."/>
            <person name="Daum C."/>
            <person name="Ezra D."/>
            <person name="Gonzalez J."/>
            <person name="Henrissat B."/>
            <person name="Kuo A."/>
            <person name="Liang C."/>
            <person name="Lipzen A."/>
            <person name="Lutzoni F."/>
            <person name="Magnuson J."/>
            <person name="Mondo S."/>
            <person name="Nolan M."/>
            <person name="Ohm R."/>
            <person name="Pangilinan J."/>
            <person name="Park H.-J."/>
            <person name="Ramirez L."/>
            <person name="Alfaro M."/>
            <person name="Sun H."/>
            <person name="Tritt A."/>
            <person name="Yoshinaga Y."/>
            <person name="Zwiers L.-H."/>
            <person name="Turgeon B."/>
            <person name="Goodwin S."/>
            <person name="Spatafora J."/>
            <person name="Crous P."/>
            <person name="Grigoriev I."/>
        </authorList>
    </citation>
    <scope>NUCLEOTIDE SEQUENCE</scope>
    <source>
        <strain evidence="7">CBS 480.64</strain>
    </source>
</reference>
<keyword evidence="2 5" id="KW-0812">Transmembrane</keyword>
<dbReference type="AlphaFoldDB" id="A0A6A7C123"/>
<evidence type="ECO:0000256" key="3">
    <source>
        <dbReference type="ARBA" id="ARBA00022989"/>
    </source>
</evidence>
<feature type="transmembrane region" description="Helical" evidence="5">
    <location>
        <begin position="251"/>
        <end position="271"/>
    </location>
</feature>
<dbReference type="PANTHER" id="PTHR23502:SF164">
    <property type="entry name" value="MAJOR FACILITATOR SUPERFAMILY (MFS) PROFILE DOMAIN-CONTAINING PROTEIN"/>
    <property type="match status" value="1"/>
</dbReference>
<feature type="domain" description="Major facilitator superfamily (MFS) profile" evidence="6">
    <location>
        <begin position="73"/>
        <end position="531"/>
    </location>
</feature>
<evidence type="ECO:0000313" key="8">
    <source>
        <dbReference type="Proteomes" id="UP000799421"/>
    </source>
</evidence>
<dbReference type="OrthoDB" id="268400at2759"/>
<feature type="transmembrane region" description="Helical" evidence="5">
    <location>
        <begin position="411"/>
        <end position="431"/>
    </location>
</feature>
<dbReference type="SUPFAM" id="SSF103473">
    <property type="entry name" value="MFS general substrate transporter"/>
    <property type="match status" value="1"/>
</dbReference>
<dbReference type="Gene3D" id="1.20.1250.20">
    <property type="entry name" value="MFS general substrate transporter like domains"/>
    <property type="match status" value="1"/>
</dbReference>
<dbReference type="InterPro" id="IPR036259">
    <property type="entry name" value="MFS_trans_sf"/>
</dbReference>
<evidence type="ECO:0000259" key="6">
    <source>
        <dbReference type="PROSITE" id="PS50850"/>
    </source>
</evidence>
<evidence type="ECO:0000256" key="4">
    <source>
        <dbReference type="ARBA" id="ARBA00023136"/>
    </source>
</evidence>
<evidence type="ECO:0000313" key="7">
    <source>
        <dbReference type="EMBL" id="KAF2860709.1"/>
    </source>
</evidence>
<dbReference type="Pfam" id="PF07690">
    <property type="entry name" value="MFS_1"/>
    <property type="match status" value="1"/>
</dbReference>
<keyword evidence="8" id="KW-1185">Reference proteome</keyword>
<keyword evidence="3 5" id="KW-1133">Transmembrane helix</keyword>